<evidence type="ECO:0000256" key="5">
    <source>
        <dbReference type="ARBA" id="ARBA00022692"/>
    </source>
</evidence>
<keyword evidence="16" id="KW-1185">Reference proteome</keyword>
<evidence type="ECO:0000256" key="13">
    <source>
        <dbReference type="SAM" id="Phobius"/>
    </source>
</evidence>
<dbReference type="InterPro" id="IPR003660">
    <property type="entry name" value="HAMP_dom"/>
</dbReference>
<dbReference type="InterPro" id="IPR003594">
    <property type="entry name" value="HATPase_dom"/>
</dbReference>
<dbReference type="RefSeq" id="WP_091233931.1">
    <property type="nucleotide sequence ID" value="NZ_FMKA01000012.1"/>
</dbReference>
<evidence type="ECO:0000256" key="9">
    <source>
        <dbReference type="ARBA" id="ARBA00022989"/>
    </source>
</evidence>
<keyword evidence="10" id="KW-0902">Two-component regulatory system</keyword>
<evidence type="ECO:0000256" key="7">
    <source>
        <dbReference type="ARBA" id="ARBA00022777"/>
    </source>
</evidence>
<gene>
    <name evidence="15" type="ORF">SAMN05421730_101251</name>
</gene>
<dbReference type="SUPFAM" id="SSF158472">
    <property type="entry name" value="HAMP domain-like"/>
    <property type="match status" value="1"/>
</dbReference>
<dbReference type="Pfam" id="PF02518">
    <property type="entry name" value="HATPase_c"/>
    <property type="match status" value="1"/>
</dbReference>
<dbReference type="OrthoDB" id="9809348at2"/>
<feature type="transmembrane region" description="Helical" evidence="13">
    <location>
        <begin position="20"/>
        <end position="38"/>
    </location>
</feature>
<dbReference type="InterPro" id="IPR036890">
    <property type="entry name" value="HATPase_C_sf"/>
</dbReference>
<protein>
    <submittedName>
        <fullName evidence="15">Two-component system, sensor histidine kinase YesM</fullName>
    </submittedName>
</protein>
<evidence type="ECO:0000256" key="3">
    <source>
        <dbReference type="ARBA" id="ARBA00022553"/>
    </source>
</evidence>
<dbReference type="GO" id="GO:0000155">
    <property type="term" value="F:phosphorelay sensor kinase activity"/>
    <property type="evidence" value="ECO:0007669"/>
    <property type="project" value="InterPro"/>
</dbReference>
<keyword evidence="12" id="KW-0175">Coiled coil</keyword>
<evidence type="ECO:0000256" key="4">
    <source>
        <dbReference type="ARBA" id="ARBA00022679"/>
    </source>
</evidence>
<dbReference type="SUPFAM" id="SSF55874">
    <property type="entry name" value="ATPase domain of HSP90 chaperone/DNA topoisomerase II/histidine kinase"/>
    <property type="match status" value="1"/>
</dbReference>
<evidence type="ECO:0000256" key="11">
    <source>
        <dbReference type="ARBA" id="ARBA00023136"/>
    </source>
</evidence>
<dbReference type="Gene3D" id="3.30.565.10">
    <property type="entry name" value="Histidine kinase-like ATPase, C-terminal domain"/>
    <property type="match status" value="1"/>
</dbReference>
<dbReference type="Proteomes" id="UP000199315">
    <property type="component" value="Unassembled WGS sequence"/>
</dbReference>
<keyword evidence="9 13" id="KW-1133">Transmembrane helix</keyword>
<proteinExistence type="predicted"/>
<evidence type="ECO:0000256" key="12">
    <source>
        <dbReference type="SAM" id="Coils"/>
    </source>
</evidence>
<dbReference type="PANTHER" id="PTHR34220:SF11">
    <property type="entry name" value="SENSOR PROTEIN KINASE HPTS"/>
    <property type="match status" value="1"/>
</dbReference>
<dbReference type="CDD" id="cd06225">
    <property type="entry name" value="HAMP"/>
    <property type="match status" value="1"/>
</dbReference>
<dbReference type="Gene3D" id="6.10.340.10">
    <property type="match status" value="1"/>
</dbReference>
<evidence type="ECO:0000256" key="1">
    <source>
        <dbReference type="ARBA" id="ARBA00004651"/>
    </source>
</evidence>
<dbReference type="PANTHER" id="PTHR34220">
    <property type="entry name" value="SENSOR HISTIDINE KINASE YPDA"/>
    <property type="match status" value="1"/>
</dbReference>
<accession>A0A1D3TUD2</accession>
<feature type="domain" description="HAMP" evidence="14">
    <location>
        <begin position="326"/>
        <end position="378"/>
    </location>
</feature>
<keyword evidence="7 15" id="KW-0418">Kinase</keyword>
<feature type="coiled-coil region" evidence="12">
    <location>
        <begin position="373"/>
        <end position="400"/>
    </location>
</feature>
<dbReference type="InterPro" id="IPR010559">
    <property type="entry name" value="Sig_transdc_His_kin_internal"/>
</dbReference>
<keyword evidence="8" id="KW-0067">ATP-binding</keyword>
<dbReference type="Pfam" id="PF06580">
    <property type="entry name" value="His_kinase"/>
    <property type="match status" value="1"/>
</dbReference>
<evidence type="ECO:0000256" key="6">
    <source>
        <dbReference type="ARBA" id="ARBA00022741"/>
    </source>
</evidence>
<dbReference type="STRING" id="1619234.SAMN05421730_101251"/>
<dbReference type="GO" id="GO:0005886">
    <property type="term" value="C:plasma membrane"/>
    <property type="evidence" value="ECO:0007669"/>
    <property type="project" value="UniProtKB-SubCell"/>
</dbReference>
<sequence>MHKLKQIFTVKTIKRKLILYNLIIVISIALFVSIYNYISYRNATIDMLVETSEENTWTAAERLQVAYDEMLNIVLNCSERKSLFLSLTNTDYNTSSGKRFALYASQILNDYCAISGYSEYIAKITLYQKDGILVQSGYITGSYDDVPSISQSSWFQGEQDKNFNAYQLALVESPFHQASDDRLLPIIRTLKYDYDTQTASSWVMLGISTRLYQDSVDQINTDNPIYAITSEGDIIASANTRKELDGAAAIPALLKAASDSGSVKMVINGTDNYVSYTRTPQSGILIYEILPHDQLVIDHTIISKTIFLIFASCIAIGMGLSILISRKINQPIALLLRSIKTISGGDFSYNPKIEGADEIGTIGTCINQMSWQITNLLDTRIEVEKEKKDLEIKMLQAQINPHFLYNTLDSVRWMATIQKNTGIVKMITSLSSLLKNMAKGFNEKVTLEQELEFLDSYVTIQKIKYVELFDLDIQIKESRLSRAKIVKLTLQPLVENAIFSGIEPSGHNGTIHIIAESEDDILYIHVIDNGIGIPSEKTDSLLAGTEPKTAGTMSGIGLPNVDRRLKLVYGEGFGLHISSQENLYTKITIKIPLEF</sequence>
<dbReference type="PROSITE" id="PS50885">
    <property type="entry name" value="HAMP"/>
    <property type="match status" value="1"/>
</dbReference>
<evidence type="ECO:0000256" key="8">
    <source>
        <dbReference type="ARBA" id="ARBA00022840"/>
    </source>
</evidence>
<evidence type="ECO:0000313" key="15">
    <source>
        <dbReference type="EMBL" id="SCP97629.1"/>
    </source>
</evidence>
<comment type="subcellular location">
    <subcellularLocation>
        <location evidence="1">Cell membrane</location>
        <topology evidence="1">Multi-pass membrane protein</topology>
    </subcellularLocation>
</comment>
<evidence type="ECO:0000259" key="14">
    <source>
        <dbReference type="PROSITE" id="PS50885"/>
    </source>
</evidence>
<dbReference type="GO" id="GO:0005524">
    <property type="term" value="F:ATP binding"/>
    <property type="evidence" value="ECO:0007669"/>
    <property type="project" value="UniProtKB-KW"/>
</dbReference>
<keyword evidence="4" id="KW-0808">Transferase</keyword>
<evidence type="ECO:0000256" key="2">
    <source>
        <dbReference type="ARBA" id="ARBA00022475"/>
    </source>
</evidence>
<dbReference type="AlphaFoldDB" id="A0A1D3TUD2"/>
<reference evidence="15 16" key="1">
    <citation type="submission" date="2016-09" db="EMBL/GenBank/DDBJ databases">
        <authorList>
            <person name="Capua I."/>
            <person name="De Benedictis P."/>
            <person name="Joannis T."/>
            <person name="Lombin L.H."/>
            <person name="Cattoli G."/>
        </authorList>
    </citation>
    <scope>NUCLEOTIDE SEQUENCE [LARGE SCALE GENOMIC DNA]</scope>
    <source>
        <strain evidence="15 16">GluBS11</strain>
    </source>
</reference>
<evidence type="ECO:0000313" key="16">
    <source>
        <dbReference type="Proteomes" id="UP000199315"/>
    </source>
</evidence>
<dbReference type="SMART" id="SM00387">
    <property type="entry name" value="HATPase_c"/>
    <property type="match status" value="1"/>
</dbReference>
<keyword evidence="6" id="KW-0547">Nucleotide-binding</keyword>
<dbReference type="EMBL" id="FMKA01000012">
    <property type="protein sequence ID" value="SCP97629.1"/>
    <property type="molecule type" value="Genomic_DNA"/>
</dbReference>
<dbReference type="SMART" id="SM00304">
    <property type="entry name" value="HAMP"/>
    <property type="match status" value="1"/>
</dbReference>
<organism evidence="15 16">
    <name type="scientific">Anaerobium acetethylicum</name>
    <dbReference type="NCBI Taxonomy" id="1619234"/>
    <lineage>
        <taxon>Bacteria</taxon>
        <taxon>Bacillati</taxon>
        <taxon>Bacillota</taxon>
        <taxon>Clostridia</taxon>
        <taxon>Lachnospirales</taxon>
        <taxon>Lachnospiraceae</taxon>
        <taxon>Anaerobium</taxon>
    </lineage>
</organism>
<name>A0A1D3TUD2_9FIRM</name>
<keyword evidence="3" id="KW-0597">Phosphoprotein</keyword>
<evidence type="ECO:0000256" key="10">
    <source>
        <dbReference type="ARBA" id="ARBA00023012"/>
    </source>
</evidence>
<dbReference type="Pfam" id="PF00672">
    <property type="entry name" value="HAMP"/>
    <property type="match status" value="1"/>
</dbReference>
<keyword evidence="2" id="KW-1003">Cell membrane</keyword>
<keyword evidence="5 13" id="KW-0812">Transmembrane</keyword>
<dbReference type="InterPro" id="IPR050640">
    <property type="entry name" value="Bact_2-comp_sensor_kinase"/>
</dbReference>
<keyword evidence="11 13" id="KW-0472">Membrane</keyword>